<dbReference type="InterPro" id="IPR006615">
    <property type="entry name" value="Pept_C19_DUSP"/>
</dbReference>
<evidence type="ECO:0000256" key="4">
    <source>
        <dbReference type="ARBA" id="ARBA00022670"/>
    </source>
</evidence>
<accession>S7ZMY4</accession>
<evidence type="ECO:0000256" key="1">
    <source>
        <dbReference type="ARBA" id="ARBA00000707"/>
    </source>
</evidence>
<dbReference type="Proteomes" id="UP000019376">
    <property type="component" value="Unassembled WGS sequence"/>
</dbReference>
<evidence type="ECO:0000256" key="8">
    <source>
        <dbReference type="SAM" id="MobiDB-lite"/>
    </source>
</evidence>
<dbReference type="Gene3D" id="3.90.70.10">
    <property type="entry name" value="Cysteine proteinases"/>
    <property type="match status" value="2"/>
</dbReference>
<dbReference type="PROSITE" id="PS00973">
    <property type="entry name" value="USP_2"/>
    <property type="match status" value="1"/>
</dbReference>
<evidence type="ECO:0000313" key="11">
    <source>
        <dbReference type="EMBL" id="EPS31709.1"/>
    </source>
</evidence>
<feature type="domain" description="DUSP" evidence="10">
    <location>
        <begin position="278"/>
        <end position="401"/>
    </location>
</feature>
<feature type="compositionally biased region" description="Polar residues" evidence="8">
    <location>
        <begin position="607"/>
        <end position="618"/>
    </location>
</feature>
<feature type="region of interest" description="Disordered" evidence="8">
    <location>
        <begin position="112"/>
        <end position="193"/>
    </location>
</feature>
<keyword evidence="4" id="KW-0645">Protease</keyword>
<dbReference type="GO" id="GO:0006508">
    <property type="term" value="P:proteolysis"/>
    <property type="evidence" value="ECO:0007669"/>
    <property type="project" value="UniProtKB-KW"/>
</dbReference>
<dbReference type="InterPro" id="IPR035927">
    <property type="entry name" value="DUSP-like_sf"/>
</dbReference>
<keyword evidence="6" id="KW-0378">Hydrolase</keyword>
<dbReference type="GO" id="GO:0016579">
    <property type="term" value="P:protein deubiquitination"/>
    <property type="evidence" value="ECO:0007669"/>
    <property type="project" value="InterPro"/>
</dbReference>
<feature type="compositionally biased region" description="Basic and acidic residues" evidence="8">
    <location>
        <begin position="1523"/>
        <end position="1535"/>
    </location>
</feature>
<dbReference type="PROSITE" id="PS50235">
    <property type="entry name" value="USP_3"/>
    <property type="match status" value="1"/>
</dbReference>
<dbReference type="eggNOG" id="KOG1870">
    <property type="taxonomic scope" value="Eukaryota"/>
</dbReference>
<dbReference type="SUPFAM" id="SSF143791">
    <property type="entry name" value="DUSP-like"/>
    <property type="match status" value="1"/>
</dbReference>
<feature type="compositionally biased region" description="Low complexity" evidence="8">
    <location>
        <begin position="171"/>
        <end position="192"/>
    </location>
</feature>
<dbReference type="STRING" id="933388.S7ZMY4"/>
<reference evidence="11 12" key="1">
    <citation type="journal article" date="2013" name="PLoS ONE">
        <title>Genomic and secretomic analyses reveal unique features of the lignocellulolytic enzyme system of Penicillium decumbens.</title>
        <authorList>
            <person name="Liu G."/>
            <person name="Zhang L."/>
            <person name="Wei X."/>
            <person name="Zou G."/>
            <person name="Qin Y."/>
            <person name="Ma L."/>
            <person name="Li J."/>
            <person name="Zheng H."/>
            <person name="Wang S."/>
            <person name="Wang C."/>
            <person name="Xun L."/>
            <person name="Zhao G.-P."/>
            <person name="Zhou Z."/>
            <person name="Qu Y."/>
        </authorList>
    </citation>
    <scope>NUCLEOTIDE SEQUENCE [LARGE SCALE GENOMIC DNA]</scope>
    <source>
        <strain evidence="12">114-2 / CGMCC 5302</strain>
    </source>
</reference>
<feature type="region of interest" description="Disordered" evidence="8">
    <location>
        <begin position="1099"/>
        <end position="1138"/>
    </location>
</feature>
<organism evidence="11 12">
    <name type="scientific">Penicillium oxalicum (strain 114-2 / CGMCC 5302)</name>
    <name type="common">Penicillium decumbens</name>
    <dbReference type="NCBI Taxonomy" id="933388"/>
    <lineage>
        <taxon>Eukaryota</taxon>
        <taxon>Fungi</taxon>
        <taxon>Dikarya</taxon>
        <taxon>Ascomycota</taxon>
        <taxon>Pezizomycotina</taxon>
        <taxon>Eurotiomycetes</taxon>
        <taxon>Eurotiomycetidae</taxon>
        <taxon>Eurotiales</taxon>
        <taxon>Aspergillaceae</taxon>
        <taxon>Penicillium</taxon>
    </lineage>
</organism>
<dbReference type="SUPFAM" id="SSF54001">
    <property type="entry name" value="Cysteine proteinases"/>
    <property type="match status" value="1"/>
</dbReference>
<dbReference type="Pfam" id="PF00443">
    <property type="entry name" value="UCH"/>
    <property type="match status" value="1"/>
</dbReference>
<evidence type="ECO:0000256" key="7">
    <source>
        <dbReference type="ARBA" id="ARBA00022807"/>
    </source>
</evidence>
<evidence type="ECO:0000313" key="12">
    <source>
        <dbReference type="Proteomes" id="UP000019376"/>
    </source>
</evidence>
<dbReference type="InterPro" id="IPR018200">
    <property type="entry name" value="USP_CS"/>
</dbReference>
<evidence type="ECO:0000256" key="2">
    <source>
        <dbReference type="ARBA" id="ARBA00009085"/>
    </source>
</evidence>
<protein>
    <recommendedName>
        <fullName evidence="3">ubiquitinyl hydrolase 1</fullName>
        <ecNumber evidence="3">3.4.19.12</ecNumber>
    </recommendedName>
</protein>
<feature type="domain" description="USP" evidence="9">
    <location>
        <begin position="638"/>
        <end position="1352"/>
    </location>
</feature>
<keyword evidence="5" id="KW-0833">Ubl conjugation pathway</keyword>
<dbReference type="InterPro" id="IPR001394">
    <property type="entry name" value="Peptidase_C19_UCH"/>
</dbReference>
<feature type="region of interest" description="Disordered" evidence="8">
    <location>
        <begin position="198"/>
        <end position="217"/>
    </location>
</feature>
<evidence type="ECO:0000256" key="5">
    <source>
        <dbReference type="ARBA" id="ARBA00022786"/>
    </source>
</evidence>
<dbReference type="OrthoDB" id="952271at2759"/>
<feature type="region of interest" description="Disordered" evidence="8">
    <location>
        <begin position="1036"/>
        <end position="1058"/>
    </location>
</feature>
<sequence length="1535" mass="167826">MSPDTPDTVMTPDATVIATQYLWDREAQTQNSSLLWITTPDPSSSSMEWSGSLLCLGKPTDKSGRAVVFQNYEDTCRSSVNSLTGQSTSIMVKGGFLLPLQIRSSKIVSSAEEHCKRDSTAFPRLTFTTSPTKRRKVSPEPGRSSPGEARRHGRSDPPQVPSLPPRRRRSSSSSVASSRHKSSSSSPPRYVPAHLQSLVPGTRSQPGPARSPTPATATAGLSLASELSDMPMDQHDGPAPINGDGRSPSPGEKRPASEITDSDPEGGVSTTLNVMAADTIDDQISKVIALANEPLKDGQKGFVVSSRWVKTLYAKSTSYADKADKEAMSSELGPVDNRDIVLDTDPVNSNFKYESGDVYVPLRPNATLGVDYEIVPQEAWELIMKEYGLAPQSPTIVRFAHDASMNDSENVMYELNPPIFTIFKLGNPAAGTTPQSLKEKSQPPVRMLAGRQSGIQAWLKRAKELAGIEMSTKVRVWKIIGQLPSLNPSTSTTPAVSRTVSPSPPSALISASSRNLLVDLNTFLELNDGTQRELLETFKDQTANNNYNGKMTLSMAGLMGSDVFVLEEQVGTKSGEWVSSVSAEKLKRLGIPITKPKKEATLAGAETTKSQANSGRTSPDQDEFPFGKKPHGHRLGVTGLSNLGNTCYQNAATQCVRAVEELTYYFLANRHKKDLNPSNPLGYSGQLAKAYAGLIQGIYRDPPPASFNPSKFRNQIGRNNPTMAGWEQQDSQEFLMFLLDGLSEDLNRILKKPYIEKPDSTDEMVTDRKALEDFAVRSWDIYKARNDSVVTDLFAGMYKSTLVCPSCDKVSIIFDPFSSLTLPIPQNKLEYRNVVFQGLDEPPRMFTAEVDKTGTVGTWRDAMANKFNLQPEELVAAEVDNGHFWEVWSRVKVPYEDLHLSPKDVMTFIQLDSPKDDRILIPVFSRTKAKHSKGHARFETFAQPTILSFSRSETKDLSVIYRKIMRHVATMTTRDIMGEAEFQMKKGASSETTEKAVEDSDTVVMNEEDARSADSPIQTGSVEGEDGIVNISMQNASQTPSAASPQGMDGSNDVPAHPLSGILPPGLLGLFDVKVLTTVERIPKGRQINGSAEKILNRLSSSKKASKKKVARGSDDDSNGSSSASDDSDPESPRFISSKPLLKQSEAIILDWNDDAKDALFGKAGPDDNLRGAATCDQIPFTQDQGMIDRRAQRDARATQGVSLDQCLDEFSREETLSQDDAWYCPRCKEHRQARKKFELWSTPDILVIHLKRFMTQSRYSRAKLSTKVDFPVENLDLSSWVTGPTGDKSLVYDLIGVDNHSGGMSGGHYTAYAKNFITDDWCSFNDSSASIFRDLGRMQSPQAYLLFYRRRSDKPLGGPVLQSIVTKFKNGEKDVTAENSRSGSPSGEGKRLGGSSRNGSSSGSAGAAAVRPSSEDENDENDESHNPLDDVFSAPSWSFDRAGGNSLALGPLTSVRPASPEDDQDLFGDNDSNVAVNENSDAEERLDVLGTSQQVSDHEGSFEDVPPLLDDGSDEDLPVVELRVDPDERTHSDA</sequence>
<evidence type="ECO:0000259" key="9">
    <source>
        <dbReference type="PROSITE" id="PS50235"/>
    </source>
</evidence>
<feature type="compositionally biased region" description="Low complexity" evidence="8">
    <location>
        <begin position="206"/>
        <end position="217"/>
    </location>
</feature>
<dbReference type="EC" id="3.4.19.12" evidence="3"/>
<feature type="region of interest" description="Disordered" evidence="8">
    <location>
        <begin position="1373"/>
        <end position="1476"/>
    </location>
</feature>
<dbReference type="Gene3D" id="3.30.2230.10">
    <property type="entry name" value="DUSP-like"/>
    <property type="match status" value="1"/>
</dbReference>
<feature type="region of interest" description="Disordered" evidence="8">
    <location>
        <begin position="228"/>
        <end position="269"/>
    </location>
</feature>
<dbReference type="GO" id="GO:0004843">
    <property type="term" value="F:cysteine-type deubiquitinase activity"/>
    <property type="evidence" value="ECO:0007669"/>
    <property type="project" value="UniProtKB-EC"/>
</dbReference>
<dbReference type="CDD" id="cd02674">
    <property type="entry name" value="Peptidase_C19R"/>
    <property type="match status" value="1"/>
</dbReference>
<proteinExistence type="inferred from homology"/>
<feature type="region of interest" description="Disordered" evidence="8">
    <location>
        <begin position="1491"/>
        <end position="1535"/>
    </location>
</feature>
<dbReference type="Pfam" id="PF06337">
    <property type="entry name" value="DUSP"/>
    <property type="match status" value="1"/>
</dbReference>
<evidence type="ECO:0000256" key="3">
    <source>
        <dbReference type="ARBA" id="ARBA00012759"/>
    </source>
</evidence>
<dbReference type="PhylomeDB" id="S7ZMY4"/>
<keyword evidence="12" id="KW-1185">Reference proteome</keyword>
<keyword evidence="7" id="KW-0788">Thiol protease</keyword>
<dbReference type="InterPro" id="IPR038765">
    <property type="entry name" value="Papain-like_cys_pep_sf"/>
</dbReference>
<dbReference type="EMBL" id="KB644414">
    <property type="protein sequence ID" value="EPS31709.1"/>
    <property type="molecule type" value="Genomic_DNA"/>
</dbReference>
<dbReference type="InterPro" id="IPR050185">
    <property type="entry name" value="Ub_carboxyl-term_hydrolase"/>
</dbReference>
<feature type="compositionally biased region" description="Low complexity" evidence="8">
    <location>
        <begin position="1394"/>
        <end position="1413"/>
    </location>
</feature>
<evidence type="ECO:0000256" key="6">
    <source>
        <dbReference type="ARBA" id="ARBA00022801"/>
    </source>
</evidence>
<feature type="region of interest" description="Disordered" evidence="8">
    <location>
        <begin position="985"/>
        <end position="1023"/>
    </location>
</feature>
<dbReference type="PANTHER" id="PTHR21646">
    <property type="entry name" value="UBIQUITIN CARBOXYL-TERMINAL HYDROLASE"/>
    <property type="match status" value="1"/>
</dbReference>
<dbReference type="HOGENOM" id="CLU_001060_9_0_1"/>
<comment type="similarity">
    <text evidence="2">Belongs to the peptidase C19 family.</text>
</comment>
<feature type="region of interest" description="Disordered" evidence="8">
    <location>
        <begin position="598"/>
        <end position="631"/>
    </location>
</feature>
<dbReference type="PANTHER" id="PTHR21646:SF24">
    <property type="entry name" value="UBIQUITIN CARBOXYL-TERMINAL HYDROLASE"/>
    <property type="match status" value="1"/>
</dbReference>
<name>S7ZMY4_PENO1</name>
<gene>
    <name evidence="11" type="ORF">PDE_06666</name>
</gene>
<dbReference type="PROSITE" id="PS51283">
    <property type="entry name" value="DUSP"/>
    <property type="match status" value="1"/>
</dbReference>
<comment type="catalytic activity">
    <reaction evidence="1">
        <text>Thiol-dependent hydrolysis of ester, thioester, amide, peptide and isopeptide bonds formed by the C-terminal Gly of ubiquitin (a 76-residue protein attached to proteins as an intracellular targeting signal).</text>
        <dbReference type="EC" id="3.4.19.12"/>
    </reaction>
</comment>
<evidence type="ECO:0000259" key="10">
    <source>
        <dbReference type="PROSITE" id="PS51283"/>
    </source>
</evidence>
<dbReference type="InterPro" id="IPR028889">
    <property type="entry name" value="USP"/>
</dbReference>